<proteinExistence type="predicted"/>
<dbReference type="PANTHER" id="PTHR43081:SF1">
    <property type="entry name" value="ADENYLATE CYCLASE, TERMINAL-DIFFERENTIATION SPECIFIC"/>
    <property type="match status" value="1"/>
</dbReference>
<evidence type="ECO:0000256" key="1">
    <source>
        <dbReference type="SAM" id="MobiDB-lite"/>
    </source>
</evidence>
<feature type="transmembrane region" description="Helical" evidence="2">
    <location>
        <begin position="38"/>
        <end position="56"/>
    </location>
</feature>
<feature type="transmembrane region" description="Helical" evidence="2">
    <location>
        <begin position="389"/>
        <end position="410"/>
    </location>
</feature>
<evidence type="ECO:0000313" key="5">
    <source>
        <dbReference type="Proteomes" id="UP001165383"/>
    </source>
</evidence>
<dbReference type="Proteomes" id="UP001165383">
    <property type="component" value="Unassembled WGS sequence"/>
</dbReference>
<protein>
    <submittedName>
        <fullName evidence="4">Adenylate/guanylate cyclase domain-containing protein</fullName>
    </submittedName>
</protein>
<dbReference type="CDD" id="cd07302">
    <property type="entry name" value="CHD"/>
    <property type="match status" value="1"/>
</dbReference>
<dbReference type="PROSITE" id="PS50125">
    <property type="entry name" value="GUANYLATE_CYCLASE_2"/>
    <property type="match status" value="1"/>
</dbReference>
<keyword evidence="2" id="KW-1133">Transmembrane helix</keyword>
<feature type="transmembrane region" description="Helical" evidence="2">
    <location>
        <begin position="333"/>
        <end position="350"/>
    </location>
</feature>
<comment type="caution">
    <text evidence="4">The sequence shown here is derived from an EMBL/GenBank/DDBJ whole genome shotgun (WGS) entry which is preliminary data.</text>
</comment>
<dbReference type="RefSeq" id="WP_249915194.1">
    <property type="nucleotide sequence ID" value="NZ_JAMGBB010000001.1"/>
</dbReference>
<dbReference type="SUPFAM" id="SSF55073">
    <property type="entry name" value="Nucleotide cyclase"/>
    <property type="match status" value="1"/>
</dbReference>
<reference evidence="4" key="1">
    <citation type="submission" date="2022-05" db="EMBL/GenBank/DDBJ databases">
        <authorList>
            <person name="Jo J.-H."/>
            <person name="Im W.-T."/>
        </authorList>
    </citation>
    <scope>NUCLEOTIDE SEQUENCE</scope>
    <source>
        <strain evidence="4">RB56-2</strain>
    </source>
</reference>
<dbReference type="InterPro" id="IPR050697">
    <property type="entry name" value="Adenylyl/Guanylyl_Cyclase_3/4"/>
</dbReference>
<dbReference type="EMBL" id="JAMGBB010000001">
    <property type="protein sequence ID" value="MCL6740780.1"/>
    <property type="molecule type" value="Genomic_DNA"/>
</dbReference>
<dbReference type="Pfam" id="PF05226">
    <property type="entry name" value="CHASE2"/>
    <property type="match status" value="1"/>
</dbReference>
<evidence type="ECO:0000256" key="2">
    <source>
        <dbReference type="SAM" id="Phobius"/>
    </source>
</evidence>
<sequence>MDQPRRRWALNPDPLDGDDQPTVEGVVRELRKIPPARLIVTALIIVFAILIARYSWQLPVSLPVFERQLPIAADAERALFDWRETSGEDRRTVPEDQRVLLIPYIDDTLKATAKRSPLDRAILARALANIDKVGAKAIGIDILIDQPQPEDPQLFAALKAMKTPVWIAYANRLTARDEIQQWQQDFMDDWGRQMAGTQVHQASIRLEPDSDNVLRRWPTLPPGLPPLLPIALAGARPDYRYDGSVDFRAPLNAERKVFTSLPIDLFADPAMVPLFADQARGKIILIGGQLQDVDQFEIPSTRSDGKTMSGLEVHATILAQLLDGRLPDRAGPVALWALAVLVVLCGAFTAMLDVRPWVVALAVVGQLAFFGFAPFYYEWIGIDTYGLPAFGWLAGWGLAYAATGAAVRVVGSEQRRYAQSALGKYLPRDIAAQILRDPKKLSLTGEKREIYTLFTDIEGFTALSHKLPPDRTATILNAYLDGMCDIVLDHGGTIDKFVGDAVVAFWGAPIARADDADRAARAQLDMLAFTQKFSIDYSEPGHEMGRTRVGLHYGDAVVGNFGGEGRLSYTALGDSMNCAARLEGANKYLKTVALISEEARSRTTLDIYRPMGRIVLSGRETPVVVWEPAPDFDPKLRAELVRLWNAYDSGDRSALDEIEQICLTQDNDAALAAFACRIREAGPGGAFTLKEK</sequence>
<evidence type="ECO:0000313" key="4">
    <source>
        <dbReference type="EMBL" id="MCL6740780.1"/>
    </source>
</evidence>
<dbReference type="InterPro" id="IPR029787">
    <property type="entry name" value="Nucleotide_cyclase"/>
</dbReference>
<keyword evidence="2" id="KW-0472">Membrane</keyword>
<feature type="transmembrane region" description="Helical" evidence="2">
    <location>
        <begin position="357"/>
        <end position="377"/>
    </location>
</feature>
<dbReference type="SMART" id="SM01080">
    <property type="entry name" value="CHASE2"/>
    <property type="match status" value="1"/>
</dbReference>
<organism evidence="4 5">
    <name type="scientific">Sphingomonas brevis</name>
    <dbReference type="NCBI Taxonomy" id="2908206"/>
    <lineage>
        <taxon>Bacteria</taxon>
        <taxon>Pseudomonadati</taxon>
        <taxon>Pseudomonadota</taxon>
        <taxon>Alphaproteobacteria</taxon>
        <taxon>Sphingomonadales</taxon>
        <taxon>Sphingomonadaceae</taxon>
        <taxon>Sphingomonas</taxon>
    </lineage>
</organism>
<dbReference type="InterPro" id="IPR007890">
    <property type="entry name" value="CHASE2"/>
</dbReference>
<feature type="domain" description="Guanylate cyclase" evidence="3">
    <location>
        <begin position="451"/>
        <end position="583"/>
    </location>
</feature>
<dbReference type="Pfam" id="PF00211">
    <property type="entry name" value="Guanylate_cyc"/>
    <property type="match status" value="1"/>
</dbReference>
<name>A0ABT0S9H3_9SPHN</name>
<dbReference type="Gene3D" id="3.30.70.1230">
    <property type="entry name" value="Nucleotide cyclase"/>
    <property type="match status" value="1"/>
</dbReference>
<dbReference type="InterPro" id="IPR001054">
    <property type="entry name" value="A/G_cyclase"/>
</dbReference>
<evidence type="ECO:0000259" key="3">
    <source>
        <dbReference type="PROSITE" id="PS50125"/>
    </source>
</evidence>
<dbReference type="PANTHER" id="PTHR43081">
    <property type="entry name" value="ADENYLATE CYCLASE, TERMINAL-DIFFERENTIATION SPECIFIC-RELATED"/>
    <property type="match status" value="1"/>
</dbReference>
<gene>
    <name evidence="4" type="ORF">LZ518_06490</name>
</gene>
<keyword evidence="2" id="KW-0812">Transmembrane</keyword>
<accession>A0ABT0S9H3</accession>
<keyword evidence="5" id="KW-1185">Reference proteome</keyword>
<dbReference type="SMART" id="SM00044">
    <property type="entry name" value="CYCc"/>
    <property type="match status" value="1"/>
</dbReference>
<feature type="region of interest" description="Disordered" evidence="1">
    <location>
        <begin position="1"/>
        <end position="20"/>
    </location>
</feature>